<dbReference type="AlphaFoldDB" id="A0A645HW34"/>
<comment type="caution">
    <text evidence="1">The sequence shown here is derived from an EMBL/GenBank/DDBJ whole genome shotgun (WGS) entry which is preliminary data.</text>
</comment>
<protein>
    <submittedName>
        <fullName evidence="1">Uncharacterized protein</fullName>
    </submittedName>
</protein>
<organism evidence="1">
    <name type="scientific">bioreactor metagenome</name>
    <dbReference type="NCBI Taxonomy" id="1076179"/>
    <lineage>
        <taxon>unclassified sequences</taxon>
        <taxon>metagenomes</taxon>
        <taxon>ecological metagenomes</taxon>
    </lineage>
</organism>
<gene>
    <name evidence="1" type="ORF">SDC9_190344</name>
</gene>
<name>A0A645HW34_9ZZZZ</name>
<reference evidence="1" key="1">
    <citation type="submission" date="2019-08" db="EMBL/GenBank/DDBJ databases">
        <authorList>
            <person name="Kucharzyk K."/>
            <person name="Murdoch R.W."/>
            <person name="Higgins S."/>
            <person name="Loffler F."/>
        </authorList>
    </citation>
    <scope>NUCLEOTIDE SEQUENCE</scope>
</reference>
<dbReference type="EMBL" id="VSSQ01100764">
    <property type="protein sequence ID" value="MPN42786.1"/>
    <property type="molecule type" value="Genomic_DNA"/>
</dbReference>
<accession>A0A645HW34</accession>
<sequence length="104" mass="11137">MARAIQPAAHTDQLRRALGFPGVLLLAHELHTHGLAGELGDQRGIGAHVVRAIAAITARGLHAQNVHRIGVQLQQLGDVLAQIVRVPRAGPHLHLAVSHARHRT</sequence>
<proteinExistence type="predicted"/>
<evidence type="ECO:0000313" key="1">
    <source>
        <dbReference type="EMBL" id="MPN42786.1"/>
    </source>
</evidence>